<proteinExistence type="predicted"/>
<sequence>MMCNIGGRFLSKAVRKALAEGKTEALYAAPGSIFPGGDAVHLSGLPTLRWL</sequence>
<comment type="caution">
    <text evidence="1">The sequence shown here is derived from an EMBL/GenBank/DDBJ whole genome shotgun (WGS) entry which is preliminary data.</text>
</comment>
<dbReference type="RefSeq" id="WP_181421910.1">
    <property type="nucleotide sequence ID" value="NZ_QJJG01000032.1"/>
</dbReference>
<gene>
    <name evidence="1" type="ORF">DET57_1322</name>
</gene>
<evidence type="ECO:0000313" key="2">
    <source>
        <dbReference type="Proteomes" id="UP000247485"/>
    </source>
</evidence>
<name>A0A318F645_KLEOX</name>
<dbReference type="Proteomes" id="UP000247485">
    <property type="component" value="Unassembled WGS sequence"/>
</dbReference>
<reference evidence="1 2" key="1">
    <citation type="submission" date="2018-05" db="EMBL/GenBank/DDBJ databases">
        <title>Freshwater and sediment microbial communities from various areas in North America, analyzing microbe dynamics in response to fracking.</title>
        <authorList>
            <person name="Lamendella R."/>
        </authorList>
    </citation>
    <scope>NUCLEOTIDE SEQUENCE [LARGE SCALE GENOMIC DNA]</scope>
    <source>
        <strain evidence="1 2">67</strain>
    </source>
</reference>
<dbReference type="AlphaFoldDB" id="A0A318F645"/>
<accession>A0A318F645</accession>
<dbReference type="EMBL" id="QJJG01000032">
    <property type="protein sequence ID" value="PXW34843.1"/>
    <property type="molecule type" value="Genomic_DNA"/>
</dbReference>
<protein>
    <submittedName>
        <fullName evidence="1">Uncharacterized protein</fullName>
    </submittedName>
</protein>
<evidence type="ECO:0000313" key="1">
    <source>
        <dbReference type="EMBL" id="PXW34843.1"/>
    </source>
</evidence>
<organism evidence="1 2">
    <name type="scientific">Klebsiella oxytoca</name>
    <dbReference type="NCBI Taxonomy" id="571"/>
    <lineage>
        <taxon>Bacteria</taxon>
        <taxon>Pseudomonadati</taxon>
        <taxon>Pseudomonadota</taxon>
        <taxon>Gammaproteobacteria</taxon>
        <taxon>Enterobacterales</taxon>
        <taxon>Enterobacteriaceae</taxon>
        <taxon>Klebsiella/Raoultella group</taxon>
        <taxon>Klebsiella</taxon>
    </lineage>
</organism>